<reference evidence="1" key="1">
    <citation type="submission" date="2018-05" db="EMBL/GenBank/DDBJ databases">
        <title>Draft genome of Mucuna pruriens seed.</title>
        <authorList>
            <person name="Nnadi N.E."/>
            <person name="Vos R."/>
            <person name="Hasami M.H."/>
            <person name="Devisetty U.K."/>
            <person name="Aguiy J.C."/>
        </authorList>
    </citation>
    <scope>NUCLEOTIDE SEQUENCE [LARGE SCALE GENOMIC DNA]</scope>
    <source>
        <strain evidence="1">JCA_2017</strain>
    </source>
</reference>
<dbReference type="Proteomes" id="UP000257109">
    <property type="component" value="Unassembled WGS sequence"/>
</dbReference>
<accession>A0A371HVL2</accession>
<name>A0A371HVL2_MUCPR</name>
<protein>
    <submittedName>
        <fullName evidence="1">Uncharacterized protein</fullName>
    </submittedName>
</protein>
<keyword evidence="2" id="KW-1185">Reference proteome</keyword>
<evidence type="ECO:0000313" key="2">
    <source>
        <dbReference type="Proteomes" id="UP000257109"/>
    </source>
</evidence>
<proteinExistence type="predicted"/>
<comment type="caution">
    <text evidence="1">The sequence shown here is derived from an EMBL/GenBank/DDBJ whole genome shotgun (WGS) entry which is preliminary data.</text>
</comment>
<feature type="non-terminal residue" evidence="1">
    <location>
        <position position="155"/>
    </location>
</feature>
<sequence length="155" mass="18611">MLNVMNFKVWKEVVDIIHDCMDLDLALWIKKPSLTLDNLQESQSVRKFVKEIEQFLPKMKRWRQVEKNIREYIMEMSNLSLKLELGEDLIVHMVLISLLAHFGQFKKRKGRTLRVLYKSLLSKRNQRRMINLPATFDTWWVDSGDHYNTLKPKFC</sequence>
<gene>
    <name evidence="1" type="ORF">CR513_09144</name>
</gene>
<dbReference type="EMBL" id="QJKJ01001609">
    <property type="protein sequence ID" value="RDY06818.1"/>
    <property type="molecule type" value="Genomic_DNA"/>
</dbReference>
<dbReference type="OrthoDB" id="1424471at2759"/>
<evidence type="ECO:0000313" key="1">
    <source>
        <dbReference type="EMBL" id="RDY06818.1"/>
    </source>
</evidence>
<dbReference type="AlphaFoldDB" id="A0A371HVL2"/>
<organism evidence="1 2">
    <name type="scientific">Mucuna pruriens</name>
    <name type="common">Velvet bean</name>
    <name type="synonym">Dolichos pruriens</name>
    <dbReference type="NCBI Taxonomy" id="157652"/>
    <lineage>
        <taxon>Eukaryota</taxon>
        <taxon>Viridiplantae</taxon>
        <taxon>Streptophyta</taxon>
        <taxon>Embryophyta</taxon>
        <taxon>Tracheophyta</taxon>
        <taxon>Spermatophyta</taxon>
        <taxon>Magnoliopsida</taxon>
        <taxon>eudicotyledons</taxon>
        <taxon>Gunneridae</taxon>
        <taxon>Pentapetalae</taxon>
        <taxon>rosids</taxon>
        <taxon>fabids</taxon>
        <taxon>Fabales</taxon>
        <taxon>Fabaceae</taxon>
        <taxon>Papilionoideae</taxon>
        <taxon>50 kb inversion clade</taxon>
        <taxon>NPAAA clade</taxon>
        <taxon>indigoferoid/millettioid clade</taxon>
        <taxon>Phaseoleae</taxon>
        <taxon>Mucuna</taxon>
    </lineage>
</organism>